<comment type="pathway">
    <text evidence="1 9">Amino-acid biosynthesis; L-phenylalanine biosynthesis; phenylpyruvate from prephenate: step 1/1.</text>
</comment>
<proteinExistence type="predicted"/>
<comment type="catalytic activity">
    <reaction evidence="7 9">
        <text>prephenate + H(+) = 3-phenylpyruvate + CO2 + H2O</text>
        <dbReference type="Rhea" id="RHEA:21648"/>
        <dbReference type="ChEBI" id="CHEBI:15377"/>
        <dbReference type="ChEBI" id="CHEBI:15378"/>
        <dbReference type="ChEBI" id="CHEBI:16526"/>
        <dbReference type="ChEBI" id="CHEBI:18005"/>
        <dbReference type="ChEBI" id="CHEBI:29934"/>
        <dbReference type="EC" id="4.2.1.51"/>
    </reaction>
</comment>
<feature type="domain" description="ACT" evidence="11">
    <location>
        <begin position="197"/>
        <end position="274"/>
    </location>
</feature>
<dbReference type="InterPro" id="IPR018528">
    <property type="entry name" value="Preph_deHydtase_CS"/>
</dbReference>
<dbReference type="SUPFAM" id="SSF55021">
    <property type="entry name" value="ACT-like"/>
    <property type="match status" value="1"/>
</dbReference>
<evidence type="ECO:0000256" key="5">
    <source>
        <dbReference type="ARBA" id="ARBA00023222"/>
    </source>
</evidence>
<gene>
    <name evidence="9 12" type="primary">pheA</name>
    <name evidence="12" type="ORF">KC678_05015</name>
</gene>
<evidence type="ECO:0000256" key="6">
    <source>
        <dbReference type="ARBA" id="ARBA00023239"/>
    </source>
</evidence>
<evidence type="ECO:0000256" key="7">
    <source>
        <dbReference type="ARBA" id="ARBA00047848"/>
    </source>
</evidence>
<dbReference type="EMBL" id="JAGQLJ010000140">
    <property type="protein sequence ID" value="MCA9381601.1"/>
    <property type="molecule type" value="Genomic_DNA"/>
</dbReference>
<evidence type="ECO:0000256" key="3">
    <source>
        <dbReference type="ARBA" id="ARBA00022605"/>
    </source>
</evidence>
<dbReference type="InterPro" id="IPR002912">
    <property type="entry name" value="ACT_dom"/>
</dbReference>
<feature type="site" description="Essential for prephenate dehydratase activity" evidence="8">
    <location>
        <position position="172"/>
    </location>
</feature>
<dbReference type="PROSITE" id="PS51671">
    <property type="entry name" value="ACT"/>
    <property type="match status" value="1"/>
</dbReference>
<dbReference type="PANTHER" id="PTHR21022:SF19">
    <property type="entry name" value="PREPHENATE DEHYDRATASE-RELATED"/>
    <property type="match status" value="1"/>
</dbReference>
<dbReference type="EC" id="4.2.1.51" evidence="2 9"/>
<evidence type="ECO:0000256" key="8">
    <source>
        <dbReference type="PIRSR" id="PIRSR001500-2"/>
    </source>
</evidence>
<dbReference type="Gene3D" id="3.40.190.10">
    <property type="entry name" value="Periplasmic binding protein-like II"/>
    <property type="match status" value="2"/>
</dbReference>
<evidence type="ECO:0000259" key="11">
    <source>
        <dbReference type="PROSITE" id="PS51671"/>
    </source>
</evidence>
<dbReference type="InterPro" id="IPR045865">
    <property type="entry name" value="ACT-like_dom_sf"/>
</dbReference>
<dbReference type="PROSITE" id="PS51171">
    <property type="entry name" value="PREPHENATE_DEHYDR_3"/>
    <property type="match status" value="1"/>
</dbReference>
<reference evidence="12" key="2">
    <citation type="journal article" date="2021" name="Microbiome">
        <title>Successional dynamics and alternative stable states in a saline activated sludge microbial community over 9 years.</title>
        <authorList>
            <person name="Wang Y."/>
            <person name="Ye J."/>
            <person name="Ju F."/>
            <person name="Liu L."/>
            <person name="Boyd J.A."/>
            <person name="Deng Y."/>
            <person name="Parks D.H."/>
            <person name="Jiang X."/>
            <person name="Yin X."/>
            <person name="Woodcroft B.J."/>
            <person name="Tyson G.W."/>
            <person name="Hugenholtz P."/>
            <person name="Polz M.F."/>
            <person name="Zhang T."/>
        </authorList>
    </citation>
    <scope>NUCLEOTIDE SEQUENCE</scope>
    <source>
        <strain evidence="12">HKST-UBA13</strain>
    </source>
</reference>
<dbReference type="CDD" id="cd04905">
    <property type="entry name" value="ACT_CM-PDT"/>
    <property type="match status" value="1"/>
</dbReference>
<dbReference type="NCBIfam" id="NF008865">
    <property type="entry name" value="PRK11898.1"/>
    <property type="match status" value="1"/>
</dbReference>
<accession>A0A955L2N0</accession>
<organism evidence="12 13">
    <name type="scientific">Candidatus Dojkabacteria bacterium</name>
    <dbReference type="NCBI Taxonomy" id="2099670"/>
    <lineage>
        <taxon>Bacteria</taxon>
        <taxon>Candidatus Dojkabacteria</taxon>
    </lineage>
</organism>
<evidence type="ECO:0000256" key="4">
    <source>
        <dbReference type="ARBA" id="ARBA00023141"/>
    </source>
</evidence>
<name>A0A955L2N0_9BACT</name>
<dbReference type="Pfam" id="PF00800">
    <property type="entry name" value="PDT"/>
    <property type="match status" value="1"/>
</dbReference>
<dbReference type="PIRSF" id="PIRSF001500">
    <property type="entry name" value="Chor_mut_pdt_Ppr"/>
    <property type="match status" value="1"/>
</dbReference>
<evidence type="ECO:0000259" key="10">
    <source>
        <dbReference type="PROSITE" id="PS51171"/>
    </source>
</evidence>
<reference evidence="12" key="1">
    <citation type="submission" date="2020-04" db="EMBL/GenBank/DDBJ databases">
        <authorList>
            <person name="Zhang T."/>
        </authorList>
    </citation>
    <scope>NUCLEOTIDE SEQUENCE</scope>
    <source>
        <strain evidence="12">HKST-UBA13</strain>
    </source>
</reference>
<dbReference type="GO" id="GO:0004664">
    <property type="term" value="F:prephenate dehydratase activity"/>
    <property type="evidence" value="ECO:0007669"/>
    <property type="project" value="UniProtKB-UniRule"/>
</dbReference>
<evidence type="ECO:0000313" key="12">
    <source>
        <dbReference type="EMBL" id="MCA9381601.1"/>
    </source>
</evidence>
<feature type="domain" description="Prephenate dehydratase" evidence="10">
    <location>
        <begin position="2"/>
        <end position="179"/>
    </location>
</feature>
<evidence type="ECO:0000256" key="9">
    <source>
        <dbReference type="RuleBase" id="RU361254"/>
    </source>
</evidence>
<keyword evidence="3 9" id="KW-0028">Amino-acid biosynthesis</keyword>
<dbReference type="Gene3D" id="3.30.70.260">
    <property type="match status" value="1"/>
</dbReference>
<protein>
    <recommendedName>
        <fullName evidence="2 9">Prephenate dehydratase</fullName>
        <shortName evidence="9">PDT</shortName>
        <ecNumber evidence="2 9">4.2.1.51</ecNumber>
    </recommendedName>
</protein>
<sequence>MKVSIQGYKGSYSHIAAAHLFGKNVDVIERDNFSSVFEDLKSGDAEYIVVPIENSTHGSVYQNYDNLTKYGFPVIGELYLKVKFHLITNPGTKLEEIDTLYTHPVGMNQIRKFLSENPQIKPIEFDDTAGSVKLIKEKGEKNLAAAASRFAADYYDMQLLKDDIQENGKNYTRFFLLGQSNEVSDQINLANENYKTTIQFVLGEEAGSLYKSLRAFADRDISLSKIESRPILNTDWEYRFYLDVEAHIDDEKMQNTLRELKDYVRELEILGSYKKGEYIET</sequence>
<dbReference type="PROSITE" id="PS00858">
    <property type="entry name" value="PREPHENATE_DEHYDR_2"/>
    <property type="match status" value="1"/>
</dbReference>
<dbReference type="InterPro" id="IPR008242">
    <property type="entry name" value="Chor_mutase/pphenate_deHydtase"/>
</dbReference>
<keyword evidence="6 9" id="KW-0456">Lyase</keyword>
<evidence type="ECO:0000313" key="13">
    <source>
        <dbReference type="Proteomes" id="UP000775877"/>
    </source>
</evidence>
<dbReference type="GO" id="GO:0005737">
    <property type="term" value="C:cytoplasm"/>
    <property type="evidence" value="ECO:0007669"/>
    <property type="project" value="TreeGrafter"/>
</dbReference>
<dbReference type="PANTHER" id="PTHR21022">
    <property type="entry name" value="PREPHENATE DEHYDRATASE P PROTEIN"/>
    <property type="match status" value="1"/>
</dbReference>
<evidence type="ECO:0000256" key="2">
    <source>
        <dbReference type="ARBA" id="ARBA00013147"/>
    </source>
</evidence>
<dbReference type="AlphaFoldDB" id="A0A955L2N0"/>
<keyword evidence="5 9" id="KW-0584">Phenylalanine biosynthesis</keyword>
<dbReference type="SUPFAM" id="SSF53850">
    <property type="entry name" value="Periplasmic binding protein-like II"/>
    <property type="match status" value="1"/>
</dbReference>
<evidence type="ECO:0000256" key="1">
    <source>
        <dbReference type="ARBA" id="ARBA00004741"/>
    </source>
</evidence>
<dbReference type="Proteomes" id="UP000775877">
    <property type="component" value="Unassembled WGS sequence"/>
</dbReference>
<dbReference type="CDD" id="cd13631">
    <property type="entry name" value="PBP2_Ct-PDT_like"/>
    <property type="match status" value="1"/>
</dbReference>
<keyword evidence="4 9" id="KW-0057">Aromatic amino acid biosynthesis</keyword>
<dbReference type="GO" id="GO:0009094">
    <property type="term" value="P:L-phenylalanine biosynthetic process"/>
    <property type="evidence" value="ECO:0007669"/>
    <property type="project" value="UniProtKB-KW"/>
</dbReference>
<comment type="caution">
    <text evidence="12">The sequence shown here is derived from an EMBL/GenBank/DDBJ whole genome shotgun (WGS) entry which is preliminary data.</text>
</comment>
<dbReference type="InterPro" id="IPR001086">
    <property type="entry name" value="Preph_deHydtase"/>
</dbReference>